<sequence>MADTLAAALPREMVRVTKIAGQYRQVEMGFIAAALMEAAVERGQKAIESGDLTEMIRAYHDLKGYEL</sequence>
<comment type="caution">
    <text evidence="1">The sequence shown here is derived from an EMBL/GenBank/DDBJ whole genome shotgun (WGS) entry which is preliminary data.</text>
</comment>
<evidence type="ECO:0000313" key="2">
    <source>
        <dbReference type="Proteomes" id="UP001549119"/>
    </source>
</evidence>
<proteinExistence type="predicted"/>
<dbReference type="EMBL" id="JBEPNW010000002">
    <property type="protein sequence ID" value="MET3868644.1"/>
    <property type="molecule type" value="Genomic_DNA"/>
</dbReference>
<dbReference type="Proteomes" id="UP001549119">
    <property type="component" value="Unassembled WGS sequence"/>
</dbReference>
<organism evidence="1 2">
    <name type="scientific">Methylobacterium radiotolerans</name>
    <dbReference type="NCBI Taxonomy" id="31998"/>
    <lineage>
        <taxon>Bacteria</taxon>
        <taxon>Pseudomonadati</taxon>
        <taxon>Pseudomonadota</taxon>
        <taxon>Alphaproteobacteria</taxon>
        <taxon>Hyphomicrobiales</taxon>
        <taxon>Methylobacteriaceae</taxon>
        <taxon>Methylobacterium</taxon>
    </lineage>
</organism>
<gene>
    <name evidence="1" type="ORF">ABIC20_005953</name>
</gene>
<keyword evidence="2" id="KW-1185">Reference proteome</keyword>
<reference evidence="1 2" key="1">
    <citation type="submission" date="2024-06" db="EMBL/GenBank/DDBJ databases">
        <title>Genomics of switchgrass bacterial isolates.</title>
        <authorList>
            <person name="Shade A."/>
        </authorList>
    </citation>
    <scope>NUCLEOTIDE SEQUENCE [LARGE SCALE GENOMIC DNA]</scope>
    <source>
        <strain evidence="1 2">PvP084</strain>
    </source>
</reference>
<protein>
    <submittedName>
        <fullName evidence="1">Uncharacterized protein</fullName>
    </submittedName>
</protein>
<evidence type="ECO:0000313" key="1">
    <source>
        <dbReference type="EMBL" id="MET3868644.1"/>
    </source>
</evidence>
<accession>A0ABV2NQ40</accession>
<name>A0ABV2NQ40_9HYPH</name>
<dbReference type="RefSeq" id="WP_209650320.1">
    <property type="nucleotide sequence ID" value="NZ_JBEPNV010000001.1"/>
</dbReference>